<organism evidence="2 3">
    <name type="scientific">Sphaerobolus stellatus (strain SS14)</name>
    <dbReference type="NCBI Taxonomy" id="990650"/>
    <lineage>
        <taxon>Eukaryota</taxon>
        <taxon>Fungi</taxon>
        <taxon>Dikarya</taxon>
        <taxon>Basidiomycota</taxon>
        <taxon>Agaricomycotina</taxon>
        <taxon>Agaricomycetes</taxon>
        <taxon>Phallomycetidae</taxon>
        <taxon>Geastrales</taxon>
        <taxon>Sphaerobolaceae</taxon>
        <taxon>Sphaerobolus</taxon>
    </lineage>
</organism>
<feature type="compositionally biased region" description="Polar residues" evidence="1">
    <location>
        <begin position="46"/>
        <end position="56"/>
    </location>
</feature>
<gene>
    <name evidence="2" type="ORF">M422DRAFT_249433</name>
</gene>
<evidence type="ECO:0000313" key="2">
    <source>
        <dbReference type="EMBL" id="KIJ47122.1"/>
    </source>
</evidence>
<dbReference type="Proteomes" id="UP000054279">
    <property type="component" value="Unassembled WGS sequence"/>
</dbReference>
<sequence>MGDIKTKKWNHMAPQKTRDTAFLKLEIQCQHAIDGVVHKRVKHQYGQESIPTGQDKSASRIDDEEVTDGKSEIPSEDESSIEDGDSDDENAWDVGIEGDNLVRGLEPVRKIRFFFGKKRLFTISELFNWDKKSGWDEFWRWGKKRVGEELQFYELLTRANLEDRSEAINASET</sequence>
<accession>A0A0C9W4H0</accession>
<evidence type="ECO:0000256" key="1">
    <source>
        <dbReference type="SAM" id="MobiDB-lite"/>
    </source>
</evidence>
<dbReference type="EMBL" id="KN837104">
    <property type="protein sequence ID" value="KIJ47122.1"/>
    <property type="molecule type" value="Genomic_DNA"/>
</dbReference>
<feature type="compositionally biased region" description="Acidic residues" evidence="1">
    <location>
        <begin position="74"/>
        <end position="91"/>
    </location>
</feature>
<name>A0A0C9W4H0_SPHS4</name>
<reference evidence="2 3" key="1">
    <citation type="submission" date="2014-06" db="EMBL/GenBank/DDBJ databases">
        <title>Evolutionary Origins and Diversification of the Mycorrhizal Mutualists.</title>
        <authorList>
            <consortium name="DOE Joint Genome Institute"/>
            <consortium name="Mycorrhizal Genomics Consortium"/>
            <person name="Kohler A."/>
            <person name="Kuo A."/>
            <person name="Nagy L.G."/>
            <person name="Floudas D."/>
            <person name="Copeland A."/>
            <person name="Barry K.W."/>
            <person name="Cichocki N."/>
            <person name="Veneault-Fourrey C."/>
            <person name="LaButti K."/>
            <person name="Lindquist E.A."/>
            <person name="Lipzen A."/>
            <person name="Lundell T."/>
            <person name="Morin E."/>
            <person name="Murat C."/>
            <person name="Riley R."/>
            <person name="Ohm R."/>
            <person name="Sun H."/>
            <person name="Tunlid A."/>
            <person name="Henrissat B."/>
            <person name="Grigoriev I.V."/>
            <person name="Hibbett D.S."/>
            <person name="Martin F."/>
        </authorList>
    </citation>
    <scope>NUCLEOTIDE SEQUENCE [LARGE SCALE GENOMIC DNA]</scope>
    <source>
        <strain evidence="2 3">SS14</strain>
    </source>
</reference>
<dbReference type="HOGENOM" id="CLU_1548593_0_0_1"/>
<dbReference type="AlphaFoldDB" id="A0A0C9W4H0"/>
<evidence type="ECO:0000313" key="3">
    <source>
        <dbReference type="Proteomes" id="UP000054279"/>
    </source>
</evidence>
<keyword evidence="3" id="KW-1185">Reference proteome</keyword>
<proteinExistence type="predicted"/>
<feature type="region of interest" description="Disordered" evidence="1">
    <location>
        <begin position="45"/>
        <end position="93"/>
    </location>
</feature>
<feature type="compositionally biased region" description="Basic and acidic residues" evidence="1">
    <location>
        <begin position="57"/>
        <end position="73"/>
    </location>
</feature>
<protein>
    <submittedName>
        <fullName evidence="2">Uncharacterized protein</fullName>
    </submittedName>
</protein>